<dbReference type="GO" id="GO:0006935">
    <property type="term" value="P:chemotaxis"/>
    <property type="evidence" value="ECO:0007669"/>
    <property type="project" value="UniProtKB-KW"/>
</dbReference>
<dbReference type="GO" id="GO:0007165">
    <property type="term" value="P:signal transduction"/>
    <property type="evidence" value="ECO:0007669"/>
    <property type="project" value="UniProtKB-KW"/>
</dbReference>
<evidence type="ECO:0000259" key="6">
    <source>
        <dbReference type="PROSITE" id="PS50885"/>
    </source>
</evidence>
<feature type="domain" description="Methyl-accepting transducer" evidence="5">
    <location>
        <begin position="171"/>
        <end position="393"/>
    </location>
</feature>
<gene>
    <name evidence="7" type="ORF">DHW61_11700</name>
</gene>
<evidence type="ECO:0000259" key="5">
    <source>
        <dbReference type="PROSITE" id="PS50111"/>
    </source>
</evidence>
<evidence type="ECO:0000313" key="8">
    <source>
        <dbReference type="Proteomes" id="UP000262969"/>
    </source>
</evidence>
<sequence length="418" mass="45396">MKHILERVKNVGIRIRIASLSTVAILFLIMMLFLSFMNDKVVLKILIFIIAAIVGYIYAKLISLSILGEIKSLKSIMIKVAEGDLSVIVEDSVKTKDEFGDFAKAMEKTLIQLNTYQSYINEIAVVLNKMAEGKMELELHQTYDGQFMTIKKALNGISTSLNHTLTEINTSSDKVAKEAENMQITATDVSNGTTEEAATIEELTASIQAITSQVSINAEGAVDAKSKISNMADTATMNNEKMTHLLGAMEDIHSSSNEIVNIIQTIEGIARQTNLLSLNASIEAARAGEMGKGFAVVAGEIGNLANQSVNAVKITSQLIENTIHAVEHGVNLAGESAKSSHEVAIVAKDITKIMDDITENSQSQSELLQQFADAVEQIAVVVDENKAAAISSAQMSEVLTKEAVHLKQMIDQFELYEE</sequence>
<dbReference type="InterPro" id="IPR051310">
    <property type="entry name" value="MCP_chemotaxis"/>
</dbReference>
<dbReference type="SMART" id="SM00283">
    <property type="entry name" value="MA"/>
    <property type="match status" value="1"/>
</dbReference>
<dbReference type="PROSITE" id="PS50885">
    <property type="entry name" value="HAMP"/>
    <property type="match status" value="1"/>
</dbReference>
<dbReference type="PANTHER" id="PTHR43531">
    <property type="entry name" value="PROTEIN ICFG"/>
    <property type="match status" value="1"/>
</dbReference>
<keyword evidence="4" id="KW-0472">Membrane</keyword>
<keyword evidence="3" id="KW-0807">Transducer</keyword>
<organism evidence="7 8">
    <name type="scientific">Lachnoclostridium phytofermentans</name>
    <dbReference type="NCBI Taxonomy" id="66219"/>
    <lineage>
        <taxon>Bacteria</taxon>
        <taxon>Bacillati</taxon>
        <taxon>Bacillota</taxon>
        <taxon>Clostridia</taxon>
        <taxon>Lachnospirales</taxon>
        <taxon>Lachnospiraceae</taxon>
    </lineage>
</organism>
<reference evidence="7 8" key="1">
    <citation type="journal article" date="2018" name="Nat. Biotechnol.">
        <title>A standardized bacterial taxonomy based on genome phylogeny substantially revises the tree of life.</title>
        <authorList>
            <person name="Parks D.H."/>
            <person name="Chuvochina M."/>
            <person name="Waite D.W."/>
            <person name="Rinke C."/>
            <person name="Skarshewski A."/>
            <person name="Chaumeil P.A."/>
            <person name="Hugenholtz P."/>
        </authorList>
    </citation>
    <scope>NUCLEOTIDE SEQUENCE [LARGE SCALE GENOMIC DNA]</scope>
    <source>
        <strain evidence="7">UBA11728</strain>
    </source>
</reference>
<accession>A0A3D2X7F8</accession>
<name>A0A3D2X7F8_9FIRM</name>
<evidence type="ECO:0000313" key="7">
    <source>
        <dbReference type="EMBL" id="HCL03051.1"/>
    </source>
</evidence>
<dbReference type="CDD" id="cd06225">
    <property type="entry name" value="HAMP"/>
    <property type="match status" value="1"/>
</dbReference>
<evidence type="ECO:0000256" key="2">
    <source>
        <dbReference type="ARBA" id="ARBA00029447"/>
    </source>
</evidence>
<dbReference type="GO" id="GO:0004888">
    <property type="term" value="F:transmembrane signaling receptor activity"/>
    <property type="evidence" value="ECO:0007669"/>
    <property type="project" value="TreeGrafter"/>
</dbReference>
<evidence type="ECO:0000256" key="3">
    <source>
        <dbReference type="PROSITE-ProRule" id="PRU00284"/>
    </source>
</evidence>
<dbReference type="InterPro" id="IPR003660">
    <property type="entry name" value="HAMP_dom"/>
</dbReference>
<dbReference type="SUPFAM" id="SSF58104">
    <property type="entry name" value="Methyl-accepting chemotaxis protein (MCP) signaling domain"/>
    <property type="match status" value="1"/>
</dbReference>
<dbReference type="PROSITE" id="PS50111">
    <property type="entry name" value="CHEMOTAXIS_TRANSDUC_2"/>
    <property type="match status" value="1"/>
</dbReference>
<dbReference type="InterPro" id="IPR004089">
    <property type="entry name" value="MCPsignal_dom"/>
</dbReference>
<dbReference type="Pfam" id="PF00015">
    <property type="entry name" value="MCPsignal"/>
    <property type="match status" value="1"/>
</dbReference>
<dbReference type="PANTHER" id="PTHR43531:SF11">
    <property type="entry name" value="METHYL-ACCEPTING CHEMOTAXIS PROTEIN 3"/>
    <property type="match status" value="1"/>
</dbReference>
<dbReference type="Gene3D" id="1.10.287.950">
    <property type="entry name" value="Methyl-accepting chemotaxis protein"/>
    <property type="match status" value="1"/>
</dbReference>
<proteinExistence type="inferred from homology"/>
<dbReference type="Proteomes" id="UP000262969">
    <property type="component" value="Unassembled WGS sequence"/>
</dbReference>
<feature type="transmembrane region" description="Helical" evidence="4">
    <location>
        <begin position="12"/>
        <end position="33"/>
    </location>
</feature>
<dbReference type="GO" id="GO:0005886">
    <property type="term" value="C:plasma membrane"/>
    <property type="evidence" value="ECO:0007669"/>
    <property type="project" value="TreeGrafter"/>
</dbReference>
<dbReference type="SMART" id="SM00304">
    <property type="entry name" value="HAMP"/>
    <property type="match status" value="1"/>
</dbReference>
<evidence type="ECO:0000256" key="1">
    <source>
        <dbReference type="ARBA" id="ARBA00022500"/>
    </source>
</evidence>
<dbReference type="Pfam" id="PF18947">
    <property type="entry name" value="HAMP_2"/>
    <property type="match status" value="1"/>
</dbReference>
<dbReference type="Gene3D" id="6.10.340.10">
    <property type="match status" value="1"/>
</dbReference>
<feature type="transmembrane region" description="Helical" evidence="4">
    <location>
        <begin position="45"/>
        <end position="67"/>
    </location>
</feature>
<feature type="domain" description="HAMP" evidence="6">
    <location>
        <begin position="64"/>
        <end position="118"/>
    </location>
</feature>
<comment type="caution">
    <text evidence="7">The sequence shown here is derived from an EMBL/GenBank/DDBJ whole genome shotgun (WGS) entry which is preliminary data.</text>
</comment>
<evidence type="ECO:0008006" key="9">
    <source>
        <dbReference type="Google" id="ProtNLM"/>
    </source>
</evidence>
<evidence type="ECO:0000256" key="4">
    <source>
        <dbReference type="SAM" id="Phobius"/>
    </source>
</evidence>
<dbReference type="AlphaFoldDB" id="A0A3D2X7F8"/>
<keyword evidence="1" id="KW-0145">Chemotaxis</keyword>
<dbReference type="EMBL" id="DPVV01000391">
    <property type="protein sequence ID" value="HCL03051.1"/>
    <property type="molecule type" value="Genomic_DNA"/>
</dbReference>
<protein>
    <recommendedName>
        <fullName evidence="9">Methyl-accepting chemotaxis sensory transducer</fullName>
    </recommendedName>
</protein>
<keyword evidence="4" id="KW-1133">Transmembrane helix</keyword>
<comment type="similarity">
    <text evidence="2">Belongs to the methyl-accepting chemotaxis (MCP) protein family.</text>
</comment>
<keyword evidence="4" id="KW-0812">Transmembrane</keyword>